<dbReference type="RefSeq" id="WP_048513187.1">
    <property type="nucleotide sequence ID" value="NZ_FUXD01000006.1"/>
</dbReference>
<evidence type="ECO:0000313" key="1">
    <source>
        <dbReference type="EMBL" id="KMO87536.1"/>
    </source>
</evidence>
<reference evidence="1 2" key="1">
    <citation type="submission" date="2015-06" db="EMBL/GenBank/DDBJ databases">
        <title>Draft genome sequence of beer spoilage bacterium Megasphaera cerevisiae type strain 20462.</title>
        <authorList>
            <person name="Kutumbaka K."/>
            <person name="Pasmowitz J."/>
            <person name="Mategko J."/>
            <person name="Reyes D."/>
            <person name="Friedrich A."/>
            <person name="Han S."/>
            <person name="Martens-Habbena W."/>
            <person name="Neal-McKinney J."/>
            <person name="Janagama H.K."/>
            <person name="Nadala C."/>
            <person name="Samadpour M."/>
        </authorList>
    </citation>
    <scope>NUCLEOTIDE SEQUENCE [LARGE SCALE GENOMIC DNA]</scope>
    <source>
        <strain evidence="1 2">DSM 20462</strain>
    </source>
</reference>
<dbReference type="EMBL" id="LEKT01000004">
    <property type="protein sequence ID" value="KMO87536.1"/>
    <property type="molecule type" value="Genomic_DNA"/>
</dbReference>
<accession>A0A0J6ZRG5</accession>
<protein>
    <submittedName>
        <fullName evidence="1">Uncharacterized protein</fullName>
    </submittedName>
</protein>
<proteinExistence type="predicted"/>
<dbReference type="AlphaFoldDB" id="A0A0J6ZRG5"/>
<comment type="caution">
    <text evidence="1">The sequence shown here is derived from an EMBL/GenBank/DDBJ whole genome shotgun (WGS) entry which is preliminary data.</text>
</comment>
<dbReference type="Proteomes" id="UP000036503">
    <property type="component" value="Unassembled WGS sequence"/>
</dbReference>
<dbReference type="OrthoDB" id="3034763at2"/>
<sequence>MAIFKVAAHTGDNNNGYIMYDTEHKTVEVCLNDAAVNARVYKYLTTERPMHRFTDLSYYETVSAVPASSLDHLKLALCYIWLALGVHIDWSRPVELL</sequence>
<keyword evidence="2" id="KW-1185">Reference proteome</keyword>
<gene>
    <name evidence="1" type="ORF">AB840_02145</name>
</gene>
<organism evidence="1 2">
    <name type="scientific">Megasphaera cerevisiae DSM 20462</name>
    <dbReference type="NCBI Taxonomy" id="1122219"/>
    <lineage>
        <taxon>Bacteria</taxon>
        <taxon>Bacillati</taxon>
        <taxon>Bacillota</taxon>
        <taxon>Negativicutes</taxon>
        <taxon>Veillonellales</taxon>
        <taxon>Veillonellaceae</taxon>
        <taxon>Megasphaera</taxon>
    </lineage>
</organism>
<dbReference type="PATRIC" id="fig|1122219.3.peg.1670"/>
<name>A0A0J6ZRG5_9FIRM</name>
<evidence type="ECO:0000313" key="2">
    <source>
        <dbReference type="Proteomes" id="UP000036503"/>
    </source>
</evidence>
<dbReference type="InParanoid" id="A0A0J6ZRG5"/>